<dbReference type="PANTHER" id="PTHR33823:SF4">
    <property type="entry name" value="GENERAL STRESS PROTEIN 16O"/>
    <property type="match status" value="1"/>
</dbReference>
<dbReference type="Gene3D" id="1.20.120.910">
    <property type="entry name" value="DksA, coiled-coil domain"/>
    <property type="match status" value="1"/>
</dbReference>
<dbReference type="GO" id="GO:0008168">
    <property type="term" value="F:methyltransferase activity"/>
    <property type="evidence" value="ECO:0007669"/>
    <property type="project" value="UniProtKB-KW"/>
</dbReference>
<accession>A0ABQ1QSP8</accession>
<dbReference type="Proteomes" id="UP000617355">
    <property type="component" value="Unassembled WGS sequence"/>
</dbReference>
<dbReference type="Pfam" id="PF21173">
    <property type="entry name" value="DksA-like_N"/>
    <property type="match status" value="1"/>
</dbReference>
<protein>
    <submittedName>
        <fullName evidence="7">Dimethylmenaquinone methyltransferase</fullName>
    </submittedName>
</protein>
<proteinExistence type="predicted"/>
<keyword evidence="8" id="KW-1185">Reference proteome</keyword>
<dbReference type="GO" id="GO:0032259">
    <property type="term" value="P:methylation"/>
    <property type="evidence" value="ECO:0007669"/>
    <property type="project" value="UniProtKB-KW"/>
</dbReference>
<evidence type="ECO:0000259" key="5">
    <source>
        <dbReference type="Pfam" id="PF01258"/>
    </source>
</evidence>
<evidence type="ECO:0000256" key="2">
    <source>
        <dbReference type="ARBA" id="ARBA00022771"/>
    </source>
</evidence>
<evidence type="ECO:0000313" key="7">
    <source>
        <dbReference type="EMBL" id="GGD44112.1"/>
    </source>
</evidence>
<dbReference type="RefSeq" id="WP_188529240.1">
    <property type="nucleotide sequence ID" value="NZ_BMGI01000005.1"/>
</dbReference>
<dbReference type="SUPFAM" id="SSF109635">
    <property type="entry name" value="DnaK suppressor protein DksA, alpha-hairpin domain"/>
    <property type="match status" value="1"/>
</dbReference>
<keyword evidence="2" id="KW-0863">Zinc-finger</keyword>
<dbReference type="PROSITE" id="PS51128">
    <property type="entry name" value="ZF_DKSA_2"/>
    <property type="match status" value="1"/>
</dbReference>
<keyword evidence="1" id="KW-0479">Metal-binding</keyword>
<evidence type="ECO:0000313" key="8">
    <source>
        <dbReference type="Proteomes" id="UP000617355"/>
    </source>
</evidence>
<gene>
    <name evidence="7" type="primary">dksA</name>
    <name evidence="7" type="ORF">GCM10011358_29850</name>
</gene>
<dbReference type="InterPro" id="IPR000962">
    <property type="entry name" value="Znf_DskA_TraR"/>
</dbReference>
<feature type="zinc finger region" description="dksA C4-type" evidence="4">
    <location>
        <begin position="79"/>
        <end position="103"/>
    </location>
</feature>
<keyword evidence="7" id="KW-0489">Methyltransferase</keyword>
<evidence type="ECO:0000256" key="1">
    <source>
        <dbReference type="ARBA" id="ARBA00022723"/>
    </source>
</evidence>
<name>A0ABQ1QSP8_9RHOB</name>
<reference evidence="8" key="1">
    <citation type="journal article" date="2019" name="Int. J. Syst. Evol. Microbiol.">
        <title>The Global Catalogue of Microorganisms (GCM) 10K type strain sequencing project: providing services to taxonomists for standard genome sequencing and annotation.</title>
        <authorList>
            <consortium name="The Broad Institute Genomics Platform"/>
            <consortium name="The Broad Institute Genome Sequencing Center for Infectious Disease"/>
            <person name="Wu L."/>
            <person name="Ma J."/>
        </authorList>
    </citation>
    <scope>NUCLEOTIDE SEQUENCE [LARGE SCALE GENOMIC DNA]</scope>
    <source>
        <strain evidence="8">CGMCC 1.12922</strain>
    </source>
</reference>
<evidence type="ECO:0000259" key="6">
    <source>
        <dbReference type="Pfam" id="PF21173"/>
    </source>
</evidence>
<organism evidence="7 8">
    <name type="scientific">Sinisalibacter lacisalsi</name>
    <dbReference type="NCBI Taxonomy" id="1526570"/>
    <lineage>
        <taxon>Bacteria</taxon>
        <taxon>Pseudomonadati</taxon>
        <taxon>Pseudomonadota</taxon>
        <taxon>Alphaproteobacteria</taxon>
        <taxon>Rhodobacterales</taxon>
        <taxon>Roseobacteraceae</taxon>
        <taxon>Sinisalibacter</taxon>
    </lineage>
</organism>
<evidence type="ECO:0000256" key="4">
    <source>
        <dbReference type="PROSITE-ProRule" id="PRU00510"/>
    </source>
</evidence>
<keyword evidence="7" id="KW-0808">Transferase</keyword>
<sequence>MVNTEKFRGILESRRDELIERLREIDETLDSHQSKDWEELATEREGDEVLEGMGVSGKAEIAKIQAALERVQTGEYGYCVSCGDEISEERLDVVPYTPFCRDCADKRG</sequence>
<evidence type="ECO:0000256" key="3">
    <source>
        <dbReference type="ARBA" id="ARBA00022833"/>
    </source>
</evidence>
<dbReference type="EMBL" id="BMGI01000005">
    <property type="protein sequence ID" value="GGD44112.1"/>
    <property type="molecule type" value="Genomic_DNA"/>
</dbReference>
<feature type="domain" description="Zinc finger DksA/TraR C4-type" evidence="5">
    <location>
        <begin position="74"/>
        <end position="106"/>
    </location>
</feature>
<comment type="caution">
    <text evidence="7">The sequence shown here is derived from an EMBL/GenBank/DDBJ whole genome shotgun (WGS) entry which is preliminary data.</text>
</comment>
<dbReference type="Pfam" id="PF01258">
    <property type="entry name" value="zf-dskA_traR"/>
    <property type="match status" value="1"/>
</dbReference>
<keyword evidence="3" id="KW-0862">Zinc</keyword>
<dbReference type="InterPro" id="IPR037187">
    <property type="entry name" value="DnaK_N"/>
</dbReference>
<feature type="domain" description="DnaK suppressor protein-like N-terminal" evidence="6">
    <location>
        <begin position="7"/>
        <end position="71"/>
    </location>
</feature>
<dbReference type="PANTHER" id="PTHR33823">
    <property type="entry name" value="RNA POLYMERASE-BINDING TRANSCRIPTION FACTOR DKSA-RELATED"/>
    <property type="match status" value="1"/>
</dbReference>
<dbReference type="InterPro" id="IPR048487">
    <property type="entry name" value="DksA-like_N"/>
</dbReference>
<dbReference type="SUPFAM" id="SSF57716">
    <property type="entry name" value="Glucocorticoid receptor-like (DNA-binding domain)"/>
    <property type="match status" value="1"/>
</dbReference>